<dbReference type="PANTHER" id="PTHR36151">
    <property type="entry name" value="BLR2777 PROTEIN"/>
    <property type="match status" value="1"/>
</dbReference>
<dbReference type="AlphaFoldDB" id="A0A1B3Z7G9"/>
<gene>
    <name evidence="2" type="ORF">AWL63_04680</name>
</gene>
<evidence type="ECO:0000313" key="3">
    <source>
        <dbReference type="Proteomes" id="UP000094256"/>
    </source>
</evidence>
<dbReference type="KEGG" id="span:AWL63_04680"/>
<evidence type="ECO:0000313" key="2">
    <source>
        <dbReference type="EMBL" id="AOH83369.1"/>
    </source>
</evidence>
<dbReference type="RefSeq" id="WP_069203943.1">
    <property type="nucleotide sequence ID" value="NZ_CP014168.1"/>
</dbReference>
<dbReference type="Pfam" id="PF09995">
    <property type="entry name" value="MPAB_Lcp_cat"/>
    <property type="match status" value="1"/>
</dbReference>
<dbReference type="Proteomes" id="UP000094256">
    <property type="component" value="Chromosome"/>
</dbReference>
<dbReference type="InterPro" id="IPR018713">
    <property type="entry name" value="MPAB/Lcp_cat_dom"/>
</dbReference>
<sequence length="285" mass="30907">MTGQGFSLQHRARRSIVRRVQALFNDQARGEQPVIRSDTALFAASSPIWRVHGDVTTMMIGGVTALLLQMLHPAVLAGVWDHSGFRADMLGRLRRTARFVSITTYGDRAEAAAAIARVREIHGRITGTLPDGTPYRADDPDLLGWVHVTEAWSFLAAWQRYGDGRLSRAEADLYCADFATIGHALGAISAPRDTAGTVRALEGGRARLAADDRTREVARTVLGHMPDNPLAIPLQRVTMQAAVDLLPAWARRMHGLPASPPLARPIVSTGALGLATTLRWAFASP</sequence>
<dbReference type="EMBL" id="CP014168">
    <property type="protein sequence ID" value="AOH83369.1"/>
    <property type="molecule type" value="Genomic_DNA"/>
</dbReference>
<evidence type="ECO:0000259" key="1">
    <source>
        <dbReference type="Pfam" id="PF09995"/>
    </source>
</evidence>
<protein>
    <recommendedName>
        <fullName evidence="1">ER-bound oxygenase mpaB/mpaB'/Rubber oxygenase catalytic domain-containing protein</fullName>
    </recommendedName>
</protein>
<dbReference type="OrthoDB" id="108890at2"/>
<keyword evidence="3" id="KW-1185">Reference proteome</keyword>
<feature type="domain" description="ER-bound oxygenase mpaB/mpaB'/Rubber oxygenase catalytic" evidence="1">
    <location>
        <begin position="49"/>
        <end position="279"/>
    </location>
</feature>
<name>A0A1B3Z7G9_9SPHN</name>
<dbReference type="STRING" id="1560345.AWL63_04680"/>
<dbReference type="GO" id="GO:0016491">
    <property type="term" value="F:oxidoreductase activity"/>
    <property type="evidence" value="ECO:0007669"/>
    <property type="project" value="InterPro"/>
</dbReference>
<proteinExistence type="predicted"/>
<accession>A0A1B3Z7G9</accession>
<dbReference type="PANTHER" id="PTHR36151:SF3">
    <property type="entry name" value="ER-BOUND OXYGENASE MPAB_MPAB'_RUBBER OXYGENASE CATALYTIC DOMAIN-CONTAINING PROTEIN"/>
    <property type="match status" value="1"/>
</dbReference>
<reference evidence="2 3" key="1">
    <citation type="submission" date="2016-01" db="EMBL/GenBank/DDBJ databases">
        <title>Complete genome and mega plasmid sequence of Sphingomonas panacis DCY99 elicits systemic resistance in rice to Xanthomonas oryzae.</title>
        <authorList>
            <person name="Kim Y.J."/>
            <person name="Yang D.C."/>
            <person name="Sing P."/>
        </authorList>
    </citation>
    <scope>NUCLEOTIDE SEQUENCE [LARGE SCALE GENOMIC DNA]</scope>
    <source>
        <strain evidence="2 3">DCY99</strain>
    </source>
</reference>
<organism evidence="2 3">
    <name type="scientific">Sphingomonas panacis</name>
    <dbReference type="NCBI Taxonomy" id="1560345"/>
    <lineage>
        <taxon>Bacteria</taxon>
        <taxon>Pseudomonadati</taxon>
        <taxon>Pseudomonadota</taxon>
        <taxon>Alphaproteobacteria</taxon>
        <taxon>Sphingomonadales</taxon>
        <taxon>Sphingomonadaceae</taxon>
        <taxon>Sphingomonas</taxon>
    </lineage>
</organism>